<dbReference type="InterPro" id="IPR009061">
    <property type="entry name" value="DNA-bd_dom_put_sf"/>
</dbReference>
<keyword evidence="2" id="KW-0238">DNA-binding</keyword>
<dbReference type="Pfam" id="PF13411">
    <property type="entry name" value="MerR_1"/>
    <property type="match status" value="1"/>
</dbReference>
<dbReference type="Gene3D" id="1.10.1660.10">
    <property type="match status" value="1"/>
</dbReference>
<dbReference type="PROSITE" id="PS50937">
    <property type="entry name" value="HTH_MERR_2"/>
    <property type="match status" value="1"/>
</dbReference>
<keyword evidence="1" id="KW-0805">Transcription regulation</keyword>
<gene>
    <name evidence="6" type="ORF">TL08_09050</name>
</gene>
<name>A0AAC9MXT3_9PSEU</name>
<dbReference type="GO" id="GO:0003677">
    <property type="term" value="F:DNA binding"/>
    <property type="evidence" value="ECO:0007669"/>
    <property type="project" value="UniProtKB-KW"/>
</dbReference>
<dbReference type="PROSITE" id="PS00552">
    <property type="entry name" value="HTH_MERR_1"/>
    <property type="match status" value="1"/>
</dbReference>
<dbReference type="SMART" id="SM00422">
    <property type="entry name" value="HTH_MERR"/>
    <property type="match status" value="1"/>
</dbReference>
<protein>
    <submittedName>
        <fullName evidence="6">Transcriptional regulator</fullName>
    </submittedName>
</protein>
<proteinExistence type="predicted"/>
<dbReference type="PANTHER" id="PTHR30204:SF94">
    <property type="entry name" value="HEAVY METAL-DEPENDENT TRANSCRIPTIONAL REGULATOR HI_0293-RELATED"/>
    <property type="match status" value="1"/>
</dbReference>
<keyword evidence="7" id="KW-1185">Reference proteome</keyword>
<feature type="domain" description="HTH merR-type" evidence="5">
    <location>
        <begin position="1"/>
        <end position="68"/>
    </location>
</feature>
<reference evidence="7" key="1">
    <citation type="submission" date="2016-03" db="EMBL/GenBank/DDBJ databases">
        <title>Complete genome sequence of the type strain Actinoalloteichus hymeniacidonis DSM 45092.</title>
        <authorList>
            <person name="Schaffert L."/>
            <person name="Albersmeier A."/>
            <person name="Winkler A."/>
            <person name="Kalinowski J."/>
            <person name="Zotchev S."/>
            <person name="Ruckert C."/>
        </authorList>
    </citation>
    <scope>NUCLEOTIDE SEQUENCE [LARGE SCALE GENOMIC DNA]</scope>
    <source>
        <strain evidence="7">HPA177(T) (DSM 45092(T))</strain>
    </source>
</reference>
<accession>A0AAC9MXT3</accession>
<evidence type="ECO:0000259" key="5">
    <source>
        <dbReference type="PROSITE" id="PS50937"/>
    </source>
</evidence>
<dbReference type="KEGG" id="ahm:TL08_09050"/>
<dbReference type="InterPro" id="IPR047057">
    <property type="entry name" value="MerR_fam"/>
</dbReference>
<dbReference type="InterPro" id="IPR000551">
    <property type="entry name" value="MerR-type_HTH_dom"/>
</dbReference>
<evidence type="ECO:0000313" key="7">
    <source>
        <dbReference type="Proteomes" id="UP000095210"/>
    </source>
</evidence>
<dbReference type="EMBL" id="CP014859">
    <property type="protein sequence ID" value="AOS62625.1"/>
    <property type="molecule type" value="Genomic_DNA"/>
</dbReference>
<dbReference type="PRINTS" id="PR00040">
    <property type="entry name" value="HTHMERR"/>
</dbReference>
<organism evidence="6 7">
    <name type="scientific">Actinoalloteichus hymeniacidonis</name>
    <dbReference type="NCBI Taxonomy" id="340345"/>
    <lineage>
        <taxon>Bacteria</taxon>
        <taxon>Bacillati</taxon>
        <taxon>Actinomycetota</taxon>
        <taxon>Actinomycetes</taxon>
        <taxon>Pseudonocardiales</taxon>
        <taxon>Pseudonocardiaceae</taxon>
        <taxon>Actinoalloteichus</taxon>
    </lineage>
</organism>
<keyword evidence="3" id="KW-0804">Transcription</keyword>
<feature type="region of interest" description="Disordered" evidence="4">
    <location>
        <begin position="116"/>
        <end position="144"/>
    </location>
</feature>
<evidence type="ECO:0000256" key="3">
    <source>
        <dbReference type="ARBA" id="ARBA00023163"/>
    </source>
</evidence>
<evidence type="ECO:0000256" key="1">
    <source>
        <dbReference type="ARBA" id="ARBA00023015"/>
    </source>
</evidence>
<dbReference type="RefSeq" id="WP_069848093.1">
    <property type="nucleotide sequence ID" value="NZ_CP014859.1"/>
</dbReference>
<dbReference type="GO" id="GO:0003700">
    <property type="term" value="F:DNA-binding transcription factor activity"/>
    <property type="evidence" value="ECO:0007669"/>
    <property type="project" value="InterPro"/>
</dbReference>
<evidence type="ECO:0000313" key="6">
    <source>
        <dbReference type="EMBL" id="AOS62625.1"/>
    </source>
</evidence>
<dbReference type="AlphaFoldDB" id="A0AAC9MXT3"/>
<dbReference type="SUPFAM" id="SSF46955">
    <property type="entry name" value="Putative DNA-binding domain"/>
    <property type="match status" value="1"/>
</dbReference>
<dbReference type="Proteomes" id="UP000095210">
    <property type="component" value="Chromosome"/>
</dbReference>
<evidence type="ECO:0000256" key="4">
    <source>
        <dbReference type="SAM" id="MobiDB-lite"/>
    </source>
</evidence>
<sequence>MRIGEVAARAGCSTRSVRYYEQHGLLESDRLANGYRDYAEQAVRRVINIRRLLDLGLVLDDVRYFVPCLDGDPLRSAPQEPGLDIVRRRLTELTGRIDTLTEIRDGLAAQLAEAQREPRTVGTGAVGASDSDGTVPVAVPSATA</sequence>
<evidence type="ECO:0000256" key="2">
    <source>
        <dbReference type="ARBA" id="ARBA00023125"/>
    </source>
</evidence>
<dbReference type="PANTHER" id="PTHR30204">
    <property type="entry name" value="REDOX-CYCLING DRUG-SENSING TRANSCRIPTIONAL ACTIVATOR SOXR"/>
    <property type="match status" value="1"/>
</dbReference>